<proteinExistence type="predicted"/>
<accession>A0A0F6TB16</accession>
<reference evidence="1 2" key="1">
    <citation type="journal article" date="2015" name="Genome Announc.">
        <title>Complete Genome Sequence of Corynebacterium camporealensis DSM 44610, Isolated from the Milk of a Manchega Sheep with Subclinical Mastitis.</title>
        <authorList>
            <person name="Ruckert C."/>
            <person name="Albersmeier A."/>
            <person name="Winkler A."/>
            <person name="Tauch A."/>
        </authorList>
    </citation>
    <scope>NUCLEOTIDE SEQUENCE [LARGE SCALE GENOMIC DNA]</scope>
    <source>
        <strain evidence="1 2">DSM 44610</strain>
    </source>
</reference>
<gene>
    <name evidence="1" type="ORF">UL81_07445</name>
</gene>
<dbReference type="OrthoDB" id="4419197at2"/>
<dbReference type="RefSeq" id="WP_035105098.1">
    <property type="nucleotide sequence ID" value="NZ_CP011311.1"/>
</dbReference>
<dbReference type="EMBL" id="CP011311">
    <property type="protein sequence ID" value="AKE39444.1"/>
    <property type="molecule type" value="Genomic_DNA"/>
</dbReference>
<evidence type="ECO:0000313" key="1">
    <source>
        <dbReference type="EMBL" id="AKE39444.1"/>
    </source>
</evidence>
<organism evidence="1 2">
    <name type="scientific">Corynebacterium camporealensis</name>
    <dbReference type="NCBI Taxonomy" id="161896"/>
    <lineage>
        <taxon>Bacteria</taxon>
        <taxon>Bacillati</taxon>
        <taxon>Actinomycetota</taxon>
        <taxon>Actinomycetes</taxon>
        <taxon>Mycobacteriales</taxon>
        <taxon>Corynebacteriaceae</taxon>
        <taxon>Corynebacterium</taxon>
    </lineage>
</organism>
<sequence length="122" mass="13037">MAIYEIVAAVLIVIATFLVVATAVSVWRAPDALTRVNLLGPTIGLAVPLLLLAKIIVEYGAEGFSFGPLWRIIVACLGVWIIGSVGSFYMGRSIYGVTVTDVKHARRDREHGASVISDPDAN</sequence>
<dbReference type="GO" id="GO:0098662">
    <property type="term" value="P:inorganic cation transmembrane transport"/>
    <property type="evidence" value="ECO:0007669"/>
    <property type="project" value="InterPro"/>
</dbReference>
<dbReference type="AlphaFoldDB" id="A0A0F6TB16"/>
<evidence type="ECO:0000313" key="2">
    <source>
        <dbReference type="Proteomes" id="UP000033566"/>
    </source>
</evidence>
<dbReference type="STRING" id="161896.UL81_07445"/>
<protein>
    <submittedName>
        <fullName evidence="1">Multisubunit Na+/H+ antiporter, MnhG subunit</fullName>
    </submittedName>
</protein>
<dbReference type="InterPro" id="IPR005133">
    <property type="entry name" value="PhaG_MnhG_YufB"/>
</dbReference>
<name>A0A0F6TB16_9CORY</name>
<dbReference type="PATRIC" id="fig|161896.4.peg.1456"/>
<dbReference type="HOGENOM" id="CLU_157115_0_0_11"/>
<dbReference type="KEGG" id="ccj:UL81_07445"/>
<keyword evidence="2" id="KW-1185">Reference proteome</keyword>
<dbReference type="Pfam" id="PF03334">
    <property type="entry name" value="PhaG_MnhG_YufB"/>
    <property type="match status" value="1"/>
</dbReference>
<dbReference type="Proteomes" id="UP000033566">
    <property type="component" value="Chromosome"/>
</dbReference>
<dbReference type="GO" id="GO:0015297">
    <property type="term" value="F:antiporter activity"/>
    <property type="evidence" value="ECO:0007669"/>
    <property type="project" value="InterPro"/>
</dbReference>
<dbReference type="NCBIfam" id="NF009318">
    <property type="entry name" value="PRK12674.2-3"/>
    <property type="match status" value="1"/>
</dbReference>